<comment type="caution">
    <text evidence="9">The sequence shown here is derived from an EMBL/GenBank/DDBJ whole genome shotgun (WGS) entry which is preliminary data.</text>
</comment>
<dbReference type="GO" id="GO:0046872">
    <property type="term" value="F:metal ion binding"/>
    <property type="evidence" value="ECO:0007669"/>
    <property type="project" value="UniProtKB-KW"/>
</dbReference>
<dbReference type="GO" id="GO:0005634">
    <property type="term" value="C:nucleus"/>
    <property type="evidence" value="ECO:0007669"/>
    <property type="project" value="UniProtKB-SubCell"/>
</dbReference>
<dbReference type="GO" id="GO:0004518">
    <property type="term" value="F:nuclease activity"/>
    <property type="evidence" value="ECO:0007669"/>
    <property type="project" value="UniProtKB-KW"/>
</dbReference>
<feature type="domain" description="DDE Tnp4" evidence="8">
    <location>
        <begin position="174"/>
        <end position="319"/>
    </location>
</feature>
<evidence type="ECO:0000256" key="7">
    <source>
        <dbReference type="ARBA" id="ARBA00023242"/>
    </source>
</evidence>
<keyword evidence="7" id="KW-0539">Nucleus</keyword>
<evidence type="ECO:0000256" key="6">
    <source>
        <dbReference type="ARBA" id="ARBA00022801"/>
    </source>
</evidence>
<name>A0AAV4TBR2_9ARAC</name>
<evidence type="ECO:0000256" key="4">
    <source>
        <dbReference type="ARBA" id="ARBA00022722"/>
    </source>
</evidence>
<dbReference type="EMBL" id="BPLQ01009245">
    <property type="protein sequence ID" value="GIY42661.1"/>
    <property type="molecule type" value="Genomic_DNA"/>
</dbReference>
<dbReference type="Proteomes" id="UP001054837">
    <property type="component" value="Unassembled WGS sequence"/>
</dbReference>
<evidence type="ECO:0000256" key="1">
    <source>
        <dbReference type="ARBA" id="ARBA00001968"/>
    </source>
</evidence>
<reference evidence="9 10" key="1">
    <citation type="submission" date="2021-06" db="EMBL/GenBank/DDBJ databases">
        <title>Caerostris darwini draft genome.</title>
        <authorList>
            <person name="Kono N."/>
            <person name="Arakawa K."/>
        </authorList>
    </citation>
    <scope>NUCLEOTIDE SEQUENCE [LARGE SCALE GENOMIC DNA]</scope>
</reference>
<sequence length="406" mass="46608">MDVRKKFVLLSICRHFSGRATVRRIWMKKRDKGANLIQEMRLHNHDNFIDFFRMSPEVFDKLISMVGPMLQKQYTSFRDPISARQRLKVTLRYLVSGDSYKSLEAIFHISISSICRIVRETCKALWNVLQPMVLPVPTEDQWRRIASEMEELWQFPHCLGALDGRHVIMQAPPKSGKHSIVVIAVCDARYRFTFIDIGERARDNDSTLFKHSKFNRALRTGHLQIPAAECHSGMGSTDMPYVFVADEAFPLKINIMKPYSGHTLTTDRTIFNYRLSRAKRLIENTFGVMSARFRIYRRPIAGKVNTVENIVRTTVCLHNFLKSVEDDLPPSEKIYCPPGFHDSEDQNKVVSEGLWRSVGASKGLLELSGSSADNFLRKPKQVRDAFKDYFNGPGSVGWQRVISSTD</sequence>
<evidence type="ECO:0000256" key="3">
    <source>
        <dbReference type="ARBA" id="ARBA00006958"/>
    </source>
</evidence>
<keyword evidence="5" id="KW-0479">Metal-binding</keyword>
<dbReference type="PANTHER" id="PTHR22930">
    <property type="match status" value="1"/>
</dbReference>
<keyword evidence="4" id="KW-0540">Nuclease</keyword>
<dbReference type="AlphaFoldDB" id="A0AAV4TBR2"/>
<keyword evidence="10" id="KW-1185">Reference proteome</keyword>
<evidence type="ECO:0000313" key="10">
    <source>
        <dbReference type="Proteomes" id="UP001054837"/>
    </source>
</evidence>
<evidence type="ECO:0000256" key="5">
    <source>
        <dbReference type="ARBA" id="ARBA00022723"/>
    </source>
</evidence>
<evidence type="ECO:0000256" key="2">
    <source>
        <dbReference type="ARBA" id="ARBA00004123"/>
    </source>
</evidence>
<dbReference type="InterPro" id="IPR045249">
    <property type="entry name" value="HARBI1-like"/>
</dbReference>
<keyword evidence="6" id="KW-0378">Hydrolase</keyword>
<protein>
    <submittedName>
        <fullName evidence="9">Nuclease HARBI1</fullName>
    </submittedName>
</protein>
<accession>A0AAV4TBR2</accession>
<gene>
    <name evidence="9" type="primary">Fcan01_26597</name>
    <name evidence="9" type="ORF">CDAR_6761</name>
</gene>
<proteinExistence type="inferred from homology"/>
<comment type="cofactor">
    <cofactor evidence="1">
        <name>a divalent metal cation</name>
        <dbReference type="ChEBI" id="CHEBI:60240"/>
    </cofactor>
</comment>
<dbReference type="InterPro" id="IPR027806">
    <property type="entry name" value="HARBI1_dom"/>
</dbReference>
<comment type="similarity">
    <text evidence="3">Belongs to the HARBI1 family.</text>
</comment>
<comment type="subcellular location">
    <subcellularLocation>
        <location evidence="2">Nucleus</location>
    </subcellularLocation>
</comment>
<dbReference type="Pfam" id="PF13359">
    <property type="entry name" value="DDE_Tnp_4"/>
    <property type="match status" value="1"/>
</dbReference>
<evidence type="ECO:0000313" key="9">
    <source>
        <dbReference type="EMBL" id="GIY42661.1"/>
    </source>
</evidence>
<dbReference type="GO" id="GO:0016787">
    <property type="term" value="F:hydrolase activity"/>
    <property type="evidence" value="ECO:0007669"/>
    <property type="project" value="UniProtKB-KW"/>
</dbReference>
<dbReference type="PANTHER" id="PTHR22930:SF258">
    <property type="entry name" value="PROTEIN ALP1-LIKE ISOFORM X1"/>
    <property type="match status" value="1"/>
</dbReference>
<evidence type="ECO:0000259" key="8">
    <source>
        <dbReference type="Pfam" id="PF13359"/>
    </source>
</evidence>
<organism evidence="9 10">
    <name type="scientific">Caerostris darwini</name>
    <dbReference type="NCBI Taxonomy" id="1538125"/>
    <lineage>
        <taxon>Eukaryota</taxon>
        <taxon>Metazoa</taxon>
        <taxon>Ecdysozoa</taxon>
        <taxon>Arthropoda</taxon>
        <taxon>Chelicerata</taxon>
        <taxon>Arachnida</taxon>
        <taxon>Araneae</taxon>
        <taxon>Araneomorphae</taxon>
        <taxon>Entelegynae</taxon>
        <taxon>Araneoidea</taxon>
        <taxon>Araneidae</taxon>
        <taxon>Caerostris</taxon>
    </lineage>
</organism>